<dbReference type="InterPro" id="IPR051262">
    <property type="entry name" value="SMP-30/CGR1_Lactonase"/>
</dbReference>
<keyword evidence="2" id="KW-0732">Signal</keyword>
<dbReference type="AlphaFoldDB" id="A0A3M7A0B4"/>
<organism evidence="6 8">
    <name type="scientific">Hortaea werneckii</name>
    <name type="common">Black yeast</name>
    <name type="synonym">Cladosporium werneckii</name>
    <dbReference type="NCBI Taxonomy" id="91943"/>
    <lineage>
        <taxon>Eukaryota</taxon>
        <taxon>Fungi</taxon>
        <taxon>Dikarya</taxon>
        <taxon>Ascomycota</taxon>
        <taxon>Pezizomycotina</taxon>
        <taxon>Dothideomycetes</taxon>
        <taxon>Dothideomycetidae</taxon>
        <taxon>Mycosphaerellales</taxon>
        <taxon>Teratosphaeriaceae</taxon>
        <taxon>Hortaea</taxon>
    </lineage>
</organism>
<feature type="signal peptide" evidence="2">
    <location>
        <begin position="1"/>
        <end position="17"/>
    </location>
</feature>
<dbReference type="Proteomes" id="UP000276864">
    <property type="component" value="Unassembled WGS sequence"/>
</dbReference>
<dbReference type="EMBL" id="QWIM01000394">
    <property type="protein sequence ID" value="RMY35192.1"/>
    <property type="molecule type" value="Genomic_DNA"/>
</dbReference>
<dbReference type="EMBL" id="QWIJ01000146">
    <property type="protein sequence ID" value="RMX86819.1"/>
    <property type="molecule type" value="Genomic_DNA"/>
</dbReference>
<gene>
    <name evidence="7" type="ORF">D0866_04766</name>
    <name evidence="6" type="ORF">D0867_03590</name>
    <name evidence="5" type="ORF">D0868_06313</name>
    <name evidence="4" type="ORF">D0869_02813</name>
</gene>
<comment type="caution">
    <text evidence="6">The sequence shown here is derived from an EMBL/GenBank/DDBJ whole genome shotgun (WGS) entry which is preliminary data.</text>
</comment>
<dbReference type="EMBL" id="QWIL01000275">
    <property type="protein sequence ID" value="RMY21016.1"/>
    <property type="molecule type" value="Genomic_DNA"/>
</dbReference>
<evidence type="ECO:0000259" key="3">
    <source>
        <dbReference type="Pfam" id="PF22807"/>
    </source>
</evidence>
<evidence type="ECO:0000313" key="10">
    <source>
        <dbReference type="Proteomes" id="UP000281245"/>
    </source>
</evidence>
<dbReference type="Proteomes" id="UP000282582">
    <property type="component" value="Unassembled WGS sequence"/>
</dbReference>
<evidence type="ECO:0000313" key="7">
    <source>
        <dbReference type="EMBL" id="RMY35192.1"/>
    </source>
</evidence>
<accession>A0A3M7A0B4</accession>
<feature type="compositionally biased region" description="Gly residues" evidence="1">
    <location>
        <begin position="479"/>
        <end position="489"/>
    </location>
</feature>
<dbReference type="Pfam" id="PF22807">
    <property type="entry name" value="TrAA12"/>
    <property type="match status" value="1"/>
</dbReference>
<evidence type="ECO:0000313" key="4">
    <source>
        <dbReference type="EMBL" id="RMX86819.1"/>
    </source>
</evidence>
<evidence type="ECO:0000313" key="11">
    <source>
        <dbReference type="Proteomes" id="UP000282582"/>
    </source>
</evidence>
<name>A0A3M7A0B4_HORWE</name>
<dbReference type="Proteomes" id="UP000281245">
    <property type="component" value="Unassembled WGS sequence"/>
</dbReference>
<dbReference type="PANTHER" id="PTHR47572">
    <property type="entry name" value="LIPOPROTEIN-RELATED"/>
    <property type="match status" value="1"/>
</dbReference>
<dbReference type="InterPro" id="IPR011042">
    <property type="entry name" value="6-blade_b-propeller_TolB-like"/>
</dbReference>
<reference evidence="8 9" key="1">
    <citation type="journal article" date="2018" name="BMC Genomics">
        <title>Genomic evidence for intraspecific hybridization in a clonal and extremely halotolerant yeast.</title>
        <authorList>
            <person name="Gostincar C."/>
            <person name="Stajich J.E."/>
            <person name="Zupancic J."/>
            <person name="Zalar P."/>
            <person name="Gunde-Cimerman N."/>
        </authorList>
    </citation>
    <scope>NUCLEOTIDE SEQUENCE [LARGE SCALE GENOMIC DNA]</scope>
    <source>
        <strain evidence="7 9">EXF-6651</strain>
        <strain evidence="5 11">EXF-6654</strain>
        <strain evidence="4 10">EXF-6656</strain>
        <strain evidence="6 8">EXF-6669</strain>
    </source>
</reference>
<dbReference type="SUPFAM" id="SSF50952">
    <property type="entry name" value="Soluble quinoprotein glucose dehydrogenase"/>
    <property type="match status" value="1"/>
</dbReference>
<evidence type="ECO:0000256" key="2">
    <source>
        <dbReference type="SAM" id="SignalP"/>
    </source>
</evidence>
<dbReference type="OrthoDB" id="507128at2759"/>
<evidence type="ECO:0000313" key="6">
    <source>
        <dbReference type="EMBL" id="RMY21016.1"/>
    </source>
</evidence>
<evidence type="ECO:0000313" key="5">
    <source>
        <dbReference type="EMBL" id="RMY05607.1"/>
    </source>
</evidence>
<dbReference type="EMBL" id="QWIK01000471">
    <property type="protein sequence ID" value="RMY05607.1"/>
    <property type="molecule type" value="Genomic_DNA"/>
</dbReference>
<evidence type="ECO:0000313" key="9">
    <source>
        <dbReference type="Proteomes" id="UP000276864"/>
    </source>
</evidence>
<feature type="domain" description="Pyrroloquinoline quinone-dependent pyranose dehydrogenase beta-propeller" evidence="3">
    <location>
        <begin position="38"/>
        <end position="446"/>
    </location>
</feature>
<dbReference type="Proteomes" id="UP000271337">
    <property type="component" value="Unassembled WGS sequence"/>
</dbReference>
<dbReference type="InterPro" id="IPR054539">
    <property type="entry name" value="Beta-prop_PDH"/>
</dbReference>
<dbReference type="InterPro" id="IPR011041">
    <property type="entry name" value="Quinoprot_gluc/sorb_DH_b-prop"/>
</dbReference>
<dbReference type="PANTHER" id="PTHR47572:SF4">
    <property type="entry name" value="LACTONASE DRP35"/>
    <property type="match status" value="1"/>
</dbReference>
<evidence type="ECO:0000256" key="1">
    <source>
        <dbReference type="SAM" id="MobiDB-lite"/>
    </source>
</evidence>
<protein>
    <recommendedName>
        <fullName evidence="3">Pyrroloquinoline quinone-dependent pyranose dehydrogenase beta-propeller domain-containing protein</fullName>
    </recommendedName>
</protein>
<feature type="chain" id="PRO_5044595620" description="Pyrroloquinoline quinone-dependent pyranose dehydrogenase beta-propeller domain-containing protein" evidence="2">
    <location>
        <begin position="18"/>
        <end position="525"/>
    </location>
</feature>
<proteinExistence type="predicted"/>
<evidence type="ECO:0000313" key="8">
    <source>
        <dbReference type="Proteomes" id="UP000271337"/>
    </source>
</evidence>
<dbReference type="Gene3D" id="2.120.10.30">
    <property type="entry name" value="TolB, C-terminal domain"/>
    <property type="match status" value="1"/>
</dbReference>
<sequence length="525" mass="54795">MSSFFVATALFSALASSQYLEVGGARCGSTFTTDHPAPQVADGYVARLVADSLTSPRGIKFDSAGNLLVVEQESGITALTFNITDGDCITETSRTSVINDTSLNHGIELSQDGRTLYASNPEAVYSWEYDPEGRRNTSTPRTLITNMTNSDHTTRTLLLSRIADGMMVVTRGSTSNIDALASDLSTGHSQVKAFNISSLGSSLSSNSTSAGGTNGSSPYNFNTDGILLGWGLRNEVGIDEEPNTGRIYGVENSVDEMTREGEDIHTDNPGEELNFLGYLSSNHNSSNQGRNFGYPECYAAWDVSAIPDFEGQVGEQFAIGDLNSTVNDTTCSAANRQAPRLVFQAHMAPLDILFNAAGTAAWISFHGSWDREDPVGYKLSVVEFDADTGEPVDNSTSKTAARDVVWNEDNSACPGQCFRPVGLAWDAEGRLFMSSDATGEIYAITRTDGNSTGSVGGAGNGTATVPDSDGEGSSASGSSSGGDGGGSGSSQGSPDGSSGGGSESLATEGSMSALAVIFAALAFFL</sequence>
<dbReference type="VEuPathDB" id="FungiDB:BTJ68_13323"/>
<feature type="region of interest" description="Disordered" evidence="1">
    <location>
        <begin position="448"/>
        <end position="506"/>
    </location>
</feature>